<evidence type="ECO:0000256" key="2">
    <source>
        <dbReference type="ARBA" id="ARBA00022598"/>
    </source>
</evidence>
<feature type="compositionally biased region" description="Polar residues" evidence="7">
    <location>
        <begin position="1173"/>
        <end position="1184"/>
    </location>
</feature>
<dbReference type="InterPro" id="IPR000873">
    <property type="entry name" value="AMP-dep_synth/lig_dom"/>
</dbReference>
<keyword evidence="3" id="KW-0805">Transcription regulation</keyword>
<feature type="compositionally biased region" description="Polar residues" evidence="7">
    <location>
        <begin position="1507"/>
        <end position="1516"/>
    </location>
</feature>
<evidence type="ECO:0000313" key="11">
    <source>
        <dbReference type="Proteomes" id="UP000701853"/>
    </source>
</evidence>
<feature type="compositionally biased region" description="Polar residues" evidence="7">
    <location>
        <begin position="1675"/>
        <end position="1698"/>
    </location>
</feature>
<dbReference type="Gene3D" id="1.20.1270.220">
    <property type="match status" value="1"/>
</dbReference>
<dbReference type="InterPro" id="IPR045851">
    <property type="entry name" value="AMP-bd_C_sf"/>
</dbReference>
<feature type="domain" description="NET" evidence="9">
    <location>
        <begin position="1367"/>
        <end position="1449"/>
    </location>
</feature>
<dbReference type="CDD" id="cd05904">
    <property type="entry name" value="4CL"/>
    <property type="match status" value="1"/>
</dbReference>
<keyword evidence="4 6" id="KW-0103">Bromodomain</keyword>
<evidence type="ECO:0000256" key="6">
    <source>
        <dbReference type="PROSITE-ProRule" id="PRU00035"/>
    </source>
</evidence>
<keyword evidence="2" id="KW-0436">Ligase</keyword>
<dbReference type="PROSITE" id="PS50014">
    <property type="entry name" value="BROMODOMAIN_2"/>
    <property type="match status" value="1"/>
</dbReference>
<feature type="compositionally biased region" description="Low complexity" evidence="7">
    <location>
        <begin position="1538"/>
        <end position="1548"/>
    </location>
</feature>
<feature type="compositionally biased region" description="Basic residues" evidence="7">
    <location>
        <begin position="1185"/>
        <end position="1202"/>
    </location>
</feature>
<dbReference type="PROSITE" id="PS00455">
    <property type="entry name" value="AMP_BINDING"/>
    <property type="match status" value="1"/>
</dbReference>
<dbReference type="OrthoDB" id="21449at2759"/>
<feature type="region of interest" description="Disordered" evidence="7">
    <location>
        <begin position="1488"/>
        <end position="1582"/>
    </location>
</feature>
<keyword evidence="11" id="KW-1185">Reference proteome</keyword>
<feature type="region of interest" description="Disordered" evidence="7">
    <location>
        <begin position="1673"/>
        <end position="1744"/>
    </location>
</feature>
<feature type="region of interest" description="Disordered" evidence="7">
    <location>
        <begin position="1606"/>
        <end position="1647"/>
    </location>
</feature>
<dbReference type="InterPro" id="IPR020845">
    <property type="entry name" value="AMP-binding_CS"/>
</dbReference>
<dbReference type="PANTHER" id="PTHR24096:SF251">
    <property type="entry name" value="4-COUMARATE--COA LIGASE-LIKE 9"/>
    <property type="match status" value="1"/>
</dbReference>
<dbReference type="SUPFAM" id="SSF47370">
    <property type="entry name" value="Bromodomain"/>
    <property type="match status" value="1"/>
</dbReference>
<comment type="caution">
    <text evidence="10">The sequence shown here is derived from an EMBL/GenBank/DDBJ whole genome shotgun (WGS) entry which is preliminary data.</text>
</comment>
<dbReference type="Pfam" id="PF00501">
    <property type="entry name" value="AMP-binding"/>
    <property type="match status" value="2"/>
</dbReference>
<dbReference type="InterPro" id="IPR038336">
    <property type="entry name" value="NET_sf"/>
</dbReference>
<dbReference type="Gene3D" id="3.30.300.30">
    <property type="match status" value="1"/>
</dbReference>
<dbReference type="Gene3D" id="3.40.50.980">
    <property type="match status" value="1"/>
</dbReference>
<dbReference type="Pfam" id="PF17035">
    <property type="entry name" value="BET"/>
    <property type="match status" value="1"/>
</dbReference>
<dbReference type="SMART" id="SM00297">
    <property type="entry name" value="BROMO"/>
    <property type="match status" value="1"/>
</dbReference>
<dbReference type="Pfam" id="PF00439">
    <property type="entry name" value="Bromodomain"/>
    <property type="match status" value="1"/>
</dbReference>
<dbReference type="InterPro" id="IPR001487">
    <property type="entry name" value="Bromodomain"/>
</dbReference>
<gene>
    <name evidence="10" type="ORF">CXB51_023766</name>
</gene>
<dbReference type="Gene3D" id="1.20.920.10">
    <property type="entry name" value="Bromodomain-like"/>
    <property type="match status" value="1"/>
</dbReference>
<dbReference type="PANTHER" id="PTHR24096">
    <property type="entry name" value="LONG-CHAIN-FATTY-ACID--COA LIGASE"/>
    <property type="match status" value="1"/>
</dbReference>
<dbReference type="GO" id="GO:0016405">
    <property type="term" value="F:CoA-ligase activity"/>
    <property type="evidence" value="ECO:0007669"/>
    <property type="project" value="TreeGrafter"/>
</dbReference>
<feature type="region of interest" description="Disordered" evidence="7">
    <location>
        <begin position="1158"/>
        <end position="1203"/>
    </location>
</feature>
<evidence type="ECO:0000256" key="7">
    <source>
        <dbReference type="SAM" id="MobiDB-lite"/>
    </source>
</evidence>
<dbReference type="PRINTS" id="PR00503">
    <property type="entry name" value="BROMODOMAIN"/>
</dbReference>
<dbReference type="PROSITE" id="PS51525">
    <property type="entry name" value="NET"/>
    <property type="match status" value="1"/>
</dbReference>
<accession>A0A8J6CU66</accession>
<comment type="similarity">
    <text evidence="1">Belongs to the ATP-dependent AMP-binding enzyme family.</text>
</comment>
<evidence type="ECO:0000259" key="8">
    <source>
        <dbReference type="PROSITE" id="PS50014"/>
    </source>
</evidence>
<dbReference type="InterPro" id="IPR042099">
    <property type="entry name" value="ANL_N_sf"/>
</dbReference>
<dbReference type="SUPFAM" id="SSF56801">
    <property type="entry name" value="Acetyl-CoA synthetase-like"/>
    <property type="match status" value="2"/>
</dbReference>
<sequence>MAESANHCQSIDPATGFCSQTRTFHSLRPEVPLPPPYQPLSLPQYTLSLLCSSTATTSGGDTTFIINAIKGDSLSYSEFIAQFHSLAHRLRKNYFLSRNDVALILSPPSLHVPLLYFALMSLGIIISPANPLSSDSEIAHQVQLSKPVIAFATSTTSSKLPSLTHGTILLDSPEFISFLSEPNVDPDVINRVQVSQHDTAAVLYSSGTTGRVKGVMLSHRNLIALIAGFYHIRHPQKGPDPPHPVSFFTVPLFHVFGFFMLARALSMGETAVFTERFEFEGMLRAIEKYKVTYMPVSPPLVLALTKSDLTNKYDISSLLMLGSGGAPLGKEVAERFKEKFPAVELVQGYGLTETGGGAARVIGPEETARYGTVGRLSENTEAKIVDPVTGEALPPGQRGELWLRGPTIMKGWLKTGDICYFDSQGFLYIVDRLKELIKYKAYQVPPAELEHLLHSHPEISDAAVIPYVAPYKKIRQVAFIDSIPKTPAGKILRRELVNHSLSAVNLMAPAFPLEYTGPKESERCSFSQLMGKSGEYFKGGNRSGFIPDYRHAVETMGESEGIGSSGRIDTEMTASEGSCAPKRKCIGLNADSYNNFGVPMQALLLSKMSQSERKNLELRLKMELEQVRLLQKKVASLGSRLDFLSPSTDSRSCSDGKMPLLNNFNRSGALNRFGCYRRKLLHPVSFFTVPLFHVFGFFMLARAFSMGEMVVFTETFEFEGMLRAIEKYKVTYMPVSPPLVLALTKSDLTNKYDISSLLMLGSGGAPLGKEVAERFKEKFLAVELVQGYGLTETGGGAARVIGPEETARYGTVGRLSENTEAKIVDPVTGEALPPGQRGKLWLRGPTVMKGFLYIVDRLKELIKYKAYQVPPAELEHLLHSHPEISDAAQPNPGNWFYSLTGCTVQVDPMSCFYRFNPKISSRKDLEDGVAALQAKGFENNVITTLLGESLNGKLAPGDDRLRRLNKSKKAIMYNTIDKLMNLEGNLLNKGFFNQEIQRLCCGVRVLKFEILCVVNLMAPAFPLEYTGPKESERCSFSQLMGKSGEYFKGGNRSGFIPDYRHAVETMGESEGIGSSGRIDTEMTASEGSCAPKRKCIGLNADSYNNFGVPMQALLLSKMSQSERKNLELRLKMELEQVRLLQKKVASLGSRLDFLSPSTDNRSCSDGKKMPSLDNFNRSGASNLQGKKRPLGGHNGVHSKKSTSGRFELKPAVAVSNSNAYLMKQCEALLNRLMQHNFGWVFNSPVDVVKLNIPDYFTVIKHPMDFGTVKKKITSGQYASPSDFAADVRLTLSNAMTYNPPGNDVHIMAETLSKYFEARWKAIEKKLPITMNVVDAMPSIAAEHPIEVERNSDILPMKKKKITPKESILKSEPVRQMMTDQEKQQLSTELESLLGELPENIIDFLKEHSSTEAQMGEEEIEIDIDALSDETLFQLRKLLDGYLLRKQKSQAKVELCEMELPNESGFSNSSMQPCKGNDQVEKVIDIVAGRDPSTSSYPPVEIEKDLNHTNNTDSGSESDAAKASVPVRSMKENMDSGKNLDLNNSKSLNEFGQVEFSDDKPSAVEVEGQQEEESAPSERQVSPEKLYRAALLRNRFADTILKAREKALEKGEKGDPDKLRMEREELERRQREEKARLQAEAKAAEEARRKAEAEAAVEAKRKRELEREAAHLEMLTTTNDETLPNFMEETSPSHSQNELGSFKLRGVSNPLEQLGLYMKPDDDDEDEPPQSAPEPVNDVEEGEID</sequence>
<evidence type="ECO:0000259" key="9">
    <source>
        <dbReference type="PROSITE" id="PS51525"/>
    </source>
</evidence>
<dbReference type="FunFam" id="3.40.50.12780:FF:000003">
    <property type="entry name" value="Long-chain-fatty-acid--CoA ligase FadD"/>
    <property type="match status" value="1"/>
</dbReference>
<proteinExistence type="inferred from homology"/>
<dbReference type="Gene3D" id="2.30.38.10">
    <property type="entry name" value="Luciferase, Domain 3"/>
    <property type="match status" value="1"/>
</dbReference>
<dbReference type="CDD" id="cd05506">
    <property type="entry name" value="Bromo_plant1"/>
    <property type="match status" value="1"/>
</dbReference>
<reference evidence="10 11" key="1">
    <citation type="journal article" date="2021" name="bioRxiv">
        <title>The Gossypium anomalum genome as a resource for cotton improvement and evolutionary analysis of hybrid incompatibility.</title>
        <authorList>
            <person name="Grover C.E."/>
            <person name="Yuan D."/>
            <person name="Arick M.A."/>
            <person name="Miller E.R."/>
            <person name="Hu G."/>
            <person name="Peterson D.G."/>
            <person name="Wendel J.F."/>
            <person name="Udall J.A."/>
        </authorList>
    </citation>
    <scope>NUCLEOTIDE SEQUENCE [LARGE SCALE GENOMIC DNA]</scope>
    <source>
        <strain evidence="10">JFW-Udall</strain>
        <tissue evidence="10">Leaf</tissue>
    </source>
</reference>
<dbReference type="InterPro" id="IPR037377">
    <property type="entry name" value="GTE_bromo"/>
</dbReference>
<name>A0A8J6CU66_9ROSI</name>
<dbReference type="InterPro" id="IPR027353">
    <property type="entry name" value="NET_dom"/>
</dbReference>
<protein>
    <submittedName>
        <fullName evidence="10">Uncharacterized protein</fullName>
    </submittedName>
</protein>
<dbReference type="EMBL" id="JAHUZN010000009">
    <property type="protein sequence ID" value="KAG8484734.1"/>
    <property type="molecule type" value="Genomic_DNA"/>
</dbReference>
<evidence type="ECO:0000256" key="5">
    <source>
        <dbReference type="ARBA" id="ARBA00023163"/>
    </source>
</evidence>
<keyword evidence="5" id="KW-0804">Transcription</keyword>
<evidence type="ECO:0000256" key="4">
    <source>
        <dbReference type="ARBA" id="ARBA00023117"/>
    </source>
</evidence>
<evidence type="ECO:0000313" key="10">
    <source>
        <dbReference type="EMBL" id="KAG8484734.1"/>
    </source>
</evidence>
<evidence type="ECO:0000256" key="3">
    <source>
        <dbReference type="ARBA" id="ARBA00023015"/>
    </source>
</evidence>
<organism evidence="10 11">
    <name type="scientific">Gossypium anomalum</name>
    <dbReference type="NCBI Taxonomy" id="47600"/>
    <lineage>
        <taxon>Eukaryota</taxon>
        <taxon>Viridiplantae</taxon>
        <taxon>Streptophyta</taxon>
        <taxon>Embryophyta</taxon>
        <taxon>Tracheophyta</taxon>
        <taxon>Spermatophyta</taxon>
        <taxon>Magnoliopsida</taxon>
        <taxon>eudicotyledons</taxon>
        <taxon>Gunneridae</taxon>
        <taxon>Pentapetalae</taxon>
        <taxon>rosids</taxon>
        <taxon>malvids</taxon>
        <taxon>Malvales</taxon>
        <taxon>Malvaceae</taxon>
        <taxon>Malvoideae</taxon>
        <taxon>Gossypium</taxon>
    </lineage>
</organism>
<dbReference type="Gene3D" id="3.40.50.12780">
    <property type="entry name" value="N-terminal domain of ligase-like"/>
    <property type="match status" value="1"/>
</dbReference>
<dbReference type="InterPro" id="IPR036427">
    <property type="entry name" value="Bromodomain-like_sf"/>
</dbReference>
<evidence type="ECO:0000256" key="1">
    <source>
        <dbReference type="ARBA" id="ARBA00006432"/>
    </source>
</evidence>
<feature type="domain" description="Bromo" evidence="8">
    <location>
        <begin position="1233"/>
        <end position="1305"/>
    </location>
</feature>
<dbReference type="Proteomes" id="UP000701853">
    <property type="component" value="Chromosome 9"/>
</dbReference>